<keyword evidence="2" id="KW-1185">Reference proteome</keyword>
<proteinExistence type="predicted"/>
<accession>D0GNW4</accession>
<organism evidence="1 2">
    <name type="scientific">Pseudoleptotrichia goodfellowii F0264</name>
    <dbReference type="NCBI Taxonomy" id="596323"/>
    <lineage>
        <taxon>Bacteria</taxon>
        <taxon>Fusobacteriati</taxon>
        <taxon>Fusobacteriota</taxon>
        <taxon>Fusobacteriia</taxon>
        <taxon>Fusobacteriales</taxon>
        <taxon>Leptotrichiaceae</taxon>
        <taxon>Pseudoleptotrichia</taxon>
    </lineage>
</organism>
<evidence type="ECO:0000313" key="1">
    <source>
        <dbReference type="EMBL" id="EEY34213.1"/>
    </source>
</evidence>
<protein>
    <submittedName>
        <fullName evidence="1">Uncharacterized protein</fullName>
    </submittedName>
</protein>
<name>D0GNW4_9FUSO</name>
<reference evidence="1 2" key="1">
    <citation type="submission" date="2009-10" db="EMBL/GenBank/DDBJ databases">
        <authorList>
            <person name="Harkins D.M."/>
            <person name="Madupu R."/>
            <person name="Durkin A.S."/>
            <person name="Torralba M."/>
            <person name="Methe B."/>
            <person name="Sutton G.G."/>
            <person name="Strausberg R.L."/>
            <person name="Nelson K.E."/>
        </authorList>
    </citation>
    <scope>NUCLEOTIDE SEQUENCE [LARGE SCALE GENOMIC DNA]</scope>
    <source>
        <strain evidence="1 2">F0264</strain>
    </source>
</reference>
<dbReference type="Proteomes" id="UP000004226">
    <property type="component" value="Unassembled WGS sequence"/>
</dbReference>
<dbReference type="RefSeq" id="WP_006808191.1">
    <property type="nucleotide sequence ID" value="NZ_ADAD01000177.1"/>
</dbReference>
<evidence type="ECO:0000313" key="2">
    <source>
        <dbReference type="Proteomes" id="UP000004226"/>
    </source>
</evidence>
<comment type="caution">
    <text evidence="1">The sequence shown here is derived from an EMBL/GenBank/DDBJ whole genome shotgun (WGS) entry which is preliminary data.</text>
</comment>
<dbReference type="AlphaFoldDB" id="D0GNW4"/>
<gene>
    <name evidence="1" type="ORF">HMPREF0554_0817</name>
</gene>
<dbReference type="EMBL" id="ADAD01000177">
    <property type="protein sequence ID" value="EEY34213.1"/>
    <property type="molecule type" value="Genomic_DNA"/>
</dbReference>
<sequence>MYNNYKYLNSKIPYILKATDTNQLFVKSIANVFDLVDKYMDMLENYWLIDKAKGEFLDDLGALVEENRNNDVDDNYRKRIKLKFQALDIVPTLDNILKLIKSFTGLFPEIREGWKVDGEAGRYDIDFIAEKDYNFSLIDVIDLESIIGGGIKINTRKCLENYTEAYYSGDVQSGDKLFPFYSERKADCNFSFNDIPYSKEINSGDKLYLSDDLINFERR</sequence>